<keyword evidence="1" id="KW-0472">Membrane</keyword>
<evidence type="ECO:0000313" key="3">
    <source>
        <dbReference type="Proteomes" id="UP000447545"/>
    </source>
</evidence>
<dbReference type="Proteomes" id="UP000447545">
    <property type="component" value="Unassembled WGS sequence"/>
</dbReference>
<feature type="transmembrane region" description="Helical" evidence="1">
    <location>
        <begin position="39"/>
        <end position="58"/>
    </location>
</feature>
<name>A0A7K1GIU9_9FLAO</name>
<keyword evidence="1" id="KW-1133">Transmembrane helix</keyword>
<evidence type="ECO:0000256" key="1">
    <source>
        <dbReference type="SAM" id="Phobius"/>
    </source>
</evidence>
<keyword evidence="1" id="KW-0812">Transmembrane</keyword>
<sequence>MGKYIKFFLVGILFGIVLVKSEAVSWYRIFEMFKFQSFHMYGIIGTAVATGVILLLISKYRRIKTMEGSTLKVPLKQKGFSRYIIGGTIFGLGWALAGACPGPMYILIGTGVFSILIVIAAALLGTYVYGLLKDKLPH</sequence>
<gene>
    <name evidence="2" type="ORF">F1003_14970</name>
</gene>
<feature type="transmembrane region" description="Helical" evidence="1">
    <location>
        <begin position="79"/>
        <end position="99"/>
    </location>
</feature>
<dbReference type="InterPro" id="IPR046513">
    <property type="entry name" value="DUF6691"/>
</dbReference>
<keyword evidence="3" id="KW-1185">Reference proteome</keyword>
<dbReference type="Pfam" id="PF20398">
    <property type="entry name" value="DUF6691"/>
    <property type="match status" value="1"/>
</dbReference>
<organism evidence="2 3">
    <name type="scientific">Winogradskyella ouciana</name>
    <dbReference type="NCBI Taxonomy" id="2608631"/>
    <lineage>
        <taxon>Bacteria</taxon>
        <taxon>Pseudomonadati</taxon>
        <taxon>Bacteroidota</taxon>
        <taxon>Flavobacteriia</taxon>
        <taxon>Flavobacteriales</taxon>
        <taxon>Flavobacteriaceae</taxon>
        <taxon>Winogradskyella</taxon>
    </lineage>
</organism>
<evidence type="ECO:0000313" key="2">
    <source>
        <dbReference type="EMBL" id="MTE28239.1"/>
    </source>
</evidence>
<protein>
    <submittedName>
        <fullName evidence="2">YeeE/YedE family protein</fullName>
    </submittedName>
</protein>
<accession>A0A7K1GIU9</accession>
<feature type="transmembrane region" description="Helical" evidence="1">
    <location>
        <begin position="105"/>
        <end position="132"/>
    </location>
</feature>
<dbReference type="EMBL" id="WJYA01000010">
    <property type="protein sequence ID" value="MTE28239.1"/>
    <property type="molecule type" value="Genomic_DNA"/>
</dbReference>
<reference evidence="2 3" key="1">
    <citation type="submission" date="2019-11" db="EMBL/GenBank/DDBJ databases">
        <title>Winogradskyella ouciana sp. nov., isolated from the hadal seawater of the Mariana Trench.</title>
        <authorList>
            <person name="Liu R."/>
        </authorList>
    </citation>
    <scope>NUCLEOTIDE SEQUENCE [LARGE SCALE GENOMIC DNA]</scope>
    <source>
        <strain evidence="2 3">ZXX205</strain>
    </source>
</reference>
<comment type="caution">
    <text evidence="2">The sequence shown here is derived from an EMBL/GenBank/DDBJ whole genome shotgun (WGS) entry which is preliminary data.</text>
</comment>
<dbReference type="AlphaFoldDB" id="A0A7K1GIU9"/>
<proteinExistence type="predicted"/>
<dbReference type="RefSeq" id="WP_155090251.1">
    <property type="nucleotide sequence ID" value="NZ_WJYA01000010.1"/>
</dbReference>